<proteinExistence type="inferred from homology"/>
<dbReference type="Gene3D" id="3.10.20.10">
    <property type="match status" value="1"/>
</dbReference>
<dbReference type="GO" id="GO:0016783">
    <property type="term" value="F:sulfurtransferase activity"/>
    <property type="evidence" value="ECO:0007669"/>
    <property type="project" value="InterPro"/>
</dbReference>
<dbReference type="GO" id="GO:0006777">
    <property type="term" value="P:Mo-molybdopterin cofactor biosynthetic process"/>
    <property type="evidence" value="ECO:0007669"/>
    <property type="project" value="UniProtKB-UniRule"/>
</dbReference>
<comment type="function">
    <text evidence="3">Required for formate dehydrogenase (FDH) activity. Acts as a sulfur carrier protein that transfers sulfur from IscS to the molybdenum cofactor prior to its insertion into FDH.</text>
</comment>
<dbReference type="InterPro" id="IPR016193">
    <property type="entry name" value="Cytidine_deaminase-like"/>
</dbReference>
<dbReference type="NCBIfam" id="TIGR00129">
    <property type="entry name" value="fdhD_narQ"/>
    <property type="match status" value="1"/>
</dbReference>
<dbReference type="PANTHER" id="PTHR30592:SF1">
    <property type="entry name" value="SULFUR CARRIER PROTEIN FDHD"/>
    <property type="match status" value="1"/>
</dbReference>
<keyword evidence="4" id="KW-0808">Transferase</keyword>
<keyword evidence="2 3" id="KW-0501">Molybdenum cofactor biosynthesis</keyword>
<protein>
    <recommendedName>
        <fullName evidence="3">Sulfur carrier protein FdhD</fullName>
    </recommendedName>
</protein>
<dbReference type="RefSeq" id="WP_102842016.1">
    <property type="nucleotide sequence ID" value="NZ_PDZR01000001.1"/>
</dbReference>
<dbReference type="Proteomes" id="UP000236286">
    <property type="component" value="Unassembled WGS sequence"/>
</dbReference>
<dbReference type="OrthoDB" id="3197277at2"/>
<evidence type="ECO:0000313" key="4">
    <source>
        <dbReference type="EMBL" id="PNG27710.1"/>
    </source>
</evidence>
<name>A0A2J7TLR5_METSI</name>
<reference evidence="4 5" key="1">
    <citation type="submission" date="2017-10" db="EMBL/GenBank/DDBJ databases">
        <title>Genome announcement of Methylocella silvestris TVC from permafrost.</title>
        <authorList>
            <person name="Wang J."/>
            <person name="Geng K."/>
            <person name="Ul-Haque F."/>
            <person name="Crombie A.T."/>
            <person name="Street L.E."/>
            <person name="Wookey P.A."/>
            <person name="Murrell J.C."/>
            <person name="Pratscher J."/>
        </authorList>
    </citation>
    <scope>NUCLEOTIDE SEQUENCE [LARGE SCALE GENOMIC DNA]</scope>
    <source>
        <strain evidence="4 5">TVC</strain>
    </source>
</reference>
<dbReference type="AlphaFoldDB" id="A0A2J7TLR5"/>
<dbReference type="InterPro" id="IPR003786">
    <property type="entry name" value="FdhD"/>
</dbReference>
<sequence>MSDLDRDGALACEAPAPVMRAPCLAQRGAMFSPAARDVPEETAIALTFNGATHAVMMATPADFEDFAIGFSFTEGLIDKVSDLSGFEMIPTKLGVELRSWLPAERASDHAARRRAMAGPTGCGLCGIESLEQAMRAAPPVSSALTFGRRDISEAIASLGAGQFLNEQTHAVHAAGFWTPARGLVAAREDVGRHNALDKLAGALLRAGVAPAEGLVLLTSRVSVELIQKIARMGAAAVVAISAPTAAAIRLADACGVTLVAVARGKDFEVFTHPARIIDRVAANVA</sequence>
<evidence type="ECO:0000256" key="2">
    <source>
        <dbReference type="ARBA" id="ARBA00023150"/>
    </source>
</evidence>
<gene>
    <name evidence="3" type="primary">fdhD</name>
    <name evidence="4" type="ORF">CR492_02020</name>
</gene>
<evidence type="ECO:0000256" key="1">
    <source>
        <dbReference type="ARBA" id="ARBA00022490"/>
    </source>
</evidence>
<organism evidence="4 5">
    <name type="scientific">Methylocella silvestris</name>
    <dbReference type="NCBI Taxonomy" id="199596"/>
    <lineage>
        <taxon>Bacteria</taxon>
        <taxon>Pseudomonadati</taxon>
        <taxon>Pseudomonadota</taxon>
        <taxon>Alphaproteobacteria</taxon>
        <taxon>Hyphomicrobiales</taxon>
        <taxon>Beijerinckiaceae</taxon>
        <taxon>Methylocella</taxon>
    </lineage>
</organism>
<dbReference type="Gene3D" id="3.40.140.10">
    <property type="entry name" value="Cytidine Deaminase, domain 2"/>
    <property type="match status" value="1"/>
</dbReference>
<dbReference type="GO" id="GO:0097163">
    <property type="term" value="F:sulfur carrier activity"/>
    <property type="evidence" value="ECO:0007669"/>
    <property type="project" value="UniProtKB-UniRule"/>
</dbReference>
<evidence type="ECO:0000256" key="3">
    <source>
        <dbReference type="HAMAP-Rule" id="MF_00187"/>
    </source>
</evidence>
<accession>A0A2J7TLR5</accession>
<dbReference type="PANTHER" id="PTHR30592">
    <property type="entry name" value="FORMATE DEHYDROGENASE"/>
    <property type="match status" value="1"/>
</dbReference>
<dbReference type="PIRSF" id="PIRSF015626">
    <property type="entry name" value="FdhD"/>
    <property type="match status" value="1"/>
</dbReference>
<feature type="active site" description="Cysteine persulfide intermediate" evidence="3">
    <location>
        <position position="122"/>
    </location>
</feature>
<evidence type="ECO:0000313" key="5">
    <source>
        <dbReference type="Proteomes" id="UP000236286"/>
    </source>
</evidence>
<dbReference type="Pfam" id="PF02634">
    <property type="entry name" value="FdhD-NarQ"/>
    <property type="match status" value="1"/>
</dbReference>
<keyword evidence="1 3" id="KW-0963">Cytoplasm</keyword>
<dbReference type="SUPFAM" id="SSF53927">
    <property type="entry name" value="Cytidine deaminase-like"/>
    <property type="match status" value="1"/>
</dbReference>
<comment type="caution">
    <text evidence="3">Lacks conserved residue(s) required for the propagation of feature annotation.</text>
</comment>
<comment type="similarity">
    <text evidence="3">Belongs to the FdhD family.</text>
</comment>
<dbReference type="EMBL" id="PDZR01000001">
    <property type="protein sequence ID" value="PNG27710.1"/>
    <property type="molecule type" value="Genomic_DNA"/>
</dbReference>
<dbReference type="GO" id="GO:0005737">
    <property type="term" value="C:cytoplasm"/>
    <property type="evidence" value="ECO:0007669"/>
    <property type="project" value="UniProtKB-SubCell"/>
</dbReference>
<comment type="subcellular location">
    <subcellularLocation>
        <location evidence="3">Cytoplasm</location>
    </subcellularLocation>
</comment>
<comment type="caution">
    <text evidence="4">The sequence shown here is derived from an EMBL/GenBank/DDBJ whole genome shotgun (WGS) entry which is preliminary data.</text>
</comment>
<dbReference type="HAMAP" id="MF_00187">
    <property type="entry name" value="FdhD"/>
    <property type="match status" value="1"/>
</dbReference>